<organism evidence="1 2">
    <name type="scientific">Panagrolaimus sp. ES5</name>
    <dbReference type="NCBI Taxonomy" id="591445"/>
    <lineage>
        <taxon>Eukaryota</taxon>
        <taxon>Metazoa</taxon>
        <taxon>Ecdysozoa</taxon>
        <taxon>Nematoda</taxon>
        <taxon>Chromadorea</taxon>
        <taxon>Rhabditida</taxon>
        <taxon>Tylenchina</taxon>
        <taxon>Panagrolaimomorpha</taxon>
        <taxon>Panagrolaimoidea</taxon>
        <taxon>Panagrolaimidae</taxon>
        <taxon>Panagrolaimus</taxon>
    </lineage>
</organism>
<name>A0AC34G2R4_9BILA</name>
<dbReference type="Proteomes" id="UP000887579">
    <property type="component" value="Unplaced"/>
</dbReference>
<evidence type="ECO:0000313" key="1">
    <source>
        <dbReference type="Proteomes" id="UP000887579"/>
    </source>
</evidence>
<evidence type="ECO:0000313" key="2">
    <source>
        <dbReference type="WBParaSite" id="ES5_v2.g23865.t1"/>
    </source>
</evidence>
<sequence>MLEKFFNEENEPNLFKIPVSIKTKSGDTVKFDAIIQDTMPQGSNNGTIITSHGAPGSHKNFRRLIQYSENKDMLVVSVNFPGCGYTKWKKVSLISKKKKKLFITEFVILFLKVLTFIDDDNLQNDNDERIEFVQQIIDKLNLKEKLIFLSHSRGSENSIKMAANNLVCTFFNLRNTTLMYTVITFDILGKNCWHNSRKSNWD</sequence>
<reference evidence="2" key="1">
    <citation type="submission" date="2022-11" db="UniProtKB">
        <authorList>
            <consortium name="WormBaseParasite"/>
        </authorList>
    </citation>
    <scope>IDENTIFICATION</scope>
</reference>
<dbReference type="WBParaSite" id="ES5_v2.g23865.t1">
    <property type="protein sequence ID" value="ES5_v2.g23865.t1"/>
    <property type="gene ID" value="ES5_v2.g23865"/>
</dbReference>
<accession>A0AC34G2R4</accession>
<protein>
    <submittedName>
        <fullName evidence="2">Uncharacterized protein</fullName>
    </submittedName>
</protein>
<proteinExistence type="predicted"/>